<organism evidence="1 2">
    <name type="scientific">Lachnellula suecica</name>
    <dbReference type="NCBI Taxonomy" id="602035"/>
    <lineage>
        <taxon>Eukaryota</taxon>
        <taxon>Fungi</taxon>
        <taxon>Dikarya</taxon>
        <taxon>Ascomycota</taxon>
        <taxon>Pezizomycotina</taxon>
        <taxon>Leotiomycetes</taxon>
        <taxon>Helotiales</taxon>
        <taxon>Lachnaceae</taxon>
        <taxon>Lachnellula</taxon>
    </lineage>
</organism>
<dbReference type="SUPFAM" id="SSF51735">
    <property type="entry name" value="NAD(P)-binding Rossmann-fold domains"/>
    <property type="match status" value="1"/>
</dbReference>
<reference evidence="1 2" key="1">
    <citation type="submission" date="2018-05" db="EMBL/GenBank/DDBJ databases">
        <title>Genome sequencing and assembly of the regulated plant pathogen Lachnellula willkommii and related sister species for the development of diagnostic species identification markers.</title>
        <authorList>
            <person name="Giroux E."/>
            <person name="Bilodeau G."/>
        </authorList>
    </citation>
    <scope>NUCLEOTIDE SEQUENCE [LARGE SCALE GENOMIC DNA]</scope>
    <source>
        <strain evidence="1 2">CBS 268.59</strain>
    </source>
</reference>
<dbReference type="GO" id="GO:0000253">
    <property type="term" value="F:3-beta-hydroxysteroid 3-dehydrogenase (NADP+) activity"/>
    <property type="evidence" value="ECO:0007669"/>
    <property type="project" value="TreeGrafter"/>
</dbReference>
<dbReference type="PANTHER" id="PTHR43647">
    <property type="entry name" value="DEHYDROGENASE"/>
    <property type="match status" value="1"/>
</dbReference>
<dbReference type="PANTHER" id="PTHR43647:SF4">
    <property type="entry name" value="KETOREDUCTASE (KR) DOMAIN-CONTAINING PROTEIN"/>
    <property type="match status" value="1"/>
</dbReference>
<evidence type="ECO:0000313" key="2">
    <source>
        <dbReference type="Proteomes" id="UP000469558"/>
    </source>
</evidence>
<gene>
    <name evidence="1" type="primary">Wwox</name>
    <name evidence="1" type="ORF">LSUE1_G001869</name>
</gene>
<proteinExistence type="predicted"/>
<sequence>MASTIIITGANGSLAIPTIDYLLQHSPDSNLVLTVRDASDGDVNTSTLRGIVAKHPECGTRVSIRELDLCHLAAVHNFARNIATDISKGSLPPLSAIVGTAFYWNLVGPLQLTDDGYEKTFQVSYLAHFAMVLRLIKNFRPEGGRILLFTSDGHEAGKNALEKFPPAICSDPTQLELLVKPAEDASPDAFGHGFHRYANSKLALVMFTHALNRRLERDFKLKKITVVVMNPGNMAESRALLVNTPWKLIILTKLVLRPLRPLLSYMDPTARTVAAAGTDVARLAMNEAHPGERGYFTLLTPDQGSRESRDETSQNALWLKSVQWVGLTLQDAPFVK</sequence>
<dbReference type="InterPro" id="IPR051593">
    <property type="entry name" value="Ergosterol_Biosynth_ERG27"/>
</dbReference>
<dbReference type="Gene3D" id="3.40.50.720">
    <property type="entry name" value="NAD(P)-binding Rossmann-like Domain"/>
    <property type="match status" value="1"/>
</dbReference>
<name>A0A8T9C742_9HELO</name>
<dbReference type="GO" id="GO:0005741">
    <property type="term" value="C:mitochondrial outer membrane"/>
    <property type="evidence" value="ECO:0007669"/>
    <property type="project" value="TreeGrafter"/>
</dbReference>
<protein>
    <submittedName>
        <fullName evidence="1">WW domain-containing oxidoreductase</fullName>
    </submittedName>
</protein>
<keyword evidence="2" id="KW-1185">Reference proteome</keyword>
<comment type="caution">
    <text evidence="1">The sequence shown here is derived from an EMBL/GenBank/DDBJ whole genome shotgun (WGS) entry which is preliminary data.</text>
</comment>
<dbReference type="OrthoDB" id="191139at2759"/>
<accession>A0A8T9C742</accession>
<dbReference type="AlphaFoldDB" id="A0A8T9C742"/>
<dbReference type="GO" id="GO:0005811">
    <property type="term" value="C:lipid droplet"/>
    <property type="evidence" value="ECO:0007669"/>
    <property type="project" value="TreeGrafter"/>
</dbReference>
<evidence type="ECO:0000313" key="1">
    <source>
        <dbReference type="EMBL" id="TVY81461.1"/>
    </source>
</evidence>
<dbReference type="GO" id="GO:0005789">
    <property type="term" value="C:endoplasmic reticulum membrane"/>
    <property type="evidence" value="ECO:0007669"/>
    <property type="project" value="TreeGrafter"/>
</dbReference>
<dbReference type="InterPro" id="IPR036291">
    <property type="entry name" value="NAD(P)-bd_dom_sf"/>
</dbReference>
<dbReference type="EMBL" id="QGMK01000476">
    <property type="protein sequence ID" value="TVY81461.1"/>
    <property type="molecule type" value="Genomic_DNA"/>
</dbReference>
<dbReference type="Proteomes" id="UP000469558">
    <property type="component" value="Unassembled WGS sequence"/>
</dbReference>